<sequence length="277" mass="32099">MGNKRTLRTCEIYFIGNAGVLISADDTSVLIDGLYSSRGGEFPVSPIPGDVLNELYSRRGPLPEPDYLVFSHPHYDHLSEKLLDSYLDTHPSGSVYLPEGTSSAYVRSLYNMKQRGNTYEIITGKERQYRPGKDLEISFYKTRHLGKNFKQTLHYCILITISSCRLLFTADVDFFSESLSQFSQVPLNAAFVNPFLYHNEEGQKILRNTLQAEHTYIYHVPFEENDKYHIRHMINKDLYRYRKTTPAVLLCTPRQNEKLTLKEGEQTYDVLYRKSQQ</sequence>
<feature type="domain" description="Metallo-beta-lactamase" evidence="1">
    <location>
        <begin position="58"/>
        <end position="201"/>
    </location>
</feature>
<evidence type="ECO:0000259" key="1">
    <source>
        <dbReference type="Pfam" id="PF12706"/>
    </source>
</evidence>
<dbReference type="EMBL" id="CACRSQ010000003">
    <property type="protein sequence ID" value="VYT01701.1"/>
    <property type="molecule type" value="Genomic_DNA"/>
</dbReference>
<organism evidence="2">
    <name type="scientific">Anaerostipes caccae</name>
    <dbReference type="NCBI Taxonomy" id="105841"/>
    <lineage>
        <taxon>Bacteria</taxon>
        <taxon>Bacillati</taxon>
        <taxon>Bacillota</taxon>
        <taxon>Clostridia</taxon>
        <taxon>Lachnospirales</taxon>
        <taxon>Lachnospiraceae</taxon>
        <taxon>Anaerostipes</taxon>
    </lineage>
</organism>
<dbReference type="RefSeq" id="WP_006566963.1">
    <property type="nucleotide sequence ID" value="NZ_CACRSQ010000003.1"/>
</dbReference>
<dbReference type="PANTHER" id="PTHR43546:SF4">
    <property type="entry name" value="UPF0282 PROTEIN MJ1629"/>
    <property type="match status" value="1"/>
</dbReference>
<dbReference type="SUPFAM" id="SSF56281">
    <property type="entry name" value="Metallo-hydrolase/oxidoreductase"/>
    <property type="match status" value="1"/>
</dbReference>
<dbReference type="PANTHER" id="PTHR43546">
    <property type="entry name" value="UPF0173 METAL-DEPENDENT HYDROLASE MJ1163-RELATED"/>
    <property type="match status" value="1"/>
</dbReference>
<name>A0A6N2TCE5_9FIRM</name>
<proteinExistence type="predicted"/>
<dbReference type="InterPro" id="IPR036866">
    <property type="entry name" value="RibonucZ/Hydroxyglut_hydro"/>
</dbReference>
<dbReference type="Pfam" id="PF12706">
    <property type="entry name" value="Lactamase_B_2"/>
    <property type="match status" value="1"/>
</dbReference>
<reference evidence="2" key="1">
    <citation type="submission" date="2019-11" db="EMBL/GenBank/DDBJ databases">
        <authorList>
            <person name="Feng L."/>
        </authorList>
    </citation>
    <scope>NUCLEOTIDE SEQUENCE</scope>
    <source>
        <strain evidence="2">AcaccaeLFYP115</strain>
    </source>
</reference>
<dbReference type="InterPro" id="IPR050114">
    <property type="entry name" value="UPF0173_UPF0282_UlaG_hydrolase"/>
</dbReference>
<dbReference type="Gene3D" id="3.60.15.10">
    <property type="entry name" value="Ribonuclease Z/Hydroxyacylglutathione hydrolase-like"/>
    <property type="match status" value="1"/>
</dbReference>
<dbReference type="InterPro" id="IPR001279">
    <property type="entry name" value="Metallo-B-lactamas"/>
</dbReference>
<protein>
    <submittedName>
        <fullName evidence="2">Metallo-beta-lactamase superfamily protein</fullName>
    </submittedName>
</protein>
<evidence type="ECO:0000313" key="2">
    <source>
        <dbReference type="EMBL" id="VYT01701.1"/>
    </source>
</evidence>
<gene>
    <name evidence="2" type="ORF">ACLFYP115_01315</name>
</gene>
<dbReference type="AlphaFoldDB" id="A0A6N2TCE5"/>
<accession>A0A6N2TCE5</accession>